<reference evidence="1 2" key="1">
    <citation type="journal article" date="2014" name="Virol. J.">
        <title>First genome sequences of Achromobacter phages reveal new members of the N4 family.</title>
        <authorList>
            <person name="Wittmann J."/>
            <person name="Dreiseikelmann B."/>
            <person name="Rohde M."/>
            <person name="Meier-Kolthoff J.P."/>
            <person name="Bunk B."/>
            <person name="Rohde C."/>
        </authorList>
    </citation>
    <scope>NUCLEOTIDE SEQUENCE [LARGE SCALE GENOMIC DNA]</scope>
    <source>
        <strain evidence="1">JWAlpha</strain>
    </source>
</reference>
<dbReference type="Proteomes" id="UP000018885">
    <property type="component" value="Segment"/>
</dbReference>
<accession>V9VEG8</accession>
<dbReference type="RefSeq" id="YP_009004732.1">
    <property type="nucleotide sequence ID" value="NC_023556.1"/>
</dbReference>
<evidence type="ECO:0000313" key="1">
    <source>
        <dbReference type="EMBL" id="AHC93984.1"/>
    </source>
</evidence>
<dbReference type="OrthoDB" id="40336at10239"/>
<proteinExistence type="predicted"/>
<dbReference type="EMBL" id="KF787095">
    <property type="protein sequence ID" value="AHC93984.1"/>
    <property type="molecule type" value="Genomic_DNA"/>
</dbReference>
<sequence>MNSAQLQIELQQAMNQLSKKLRSGATSEDAYLAASTVADVARKLKNAVGAEVVAYQQAMKR</sequence>
<dbReference type="GeneID" id="18503377"/>
<protein>
    <submittedName>
        <fullName evidence="1">Uncharacterized protein</fullName>
    </submittedName>
</protein>
<organism evidence="1 2">
    <name type="scientific">Achromobacter phage JWAlpha</name>
    <dbReference type="NCBI Taxonomy" id="1416009"/>
    <lineage>
        <taxon>Viruses</taxon>
        <taxon>Duplodnaviria</taxon>
        <taxon>Heunggongvirae</taxon>
        <taxon>Uroviricota</taxon>
        <taxon>Caudoviricetes</taxon>
        <taxon>Schitoviridae</taxon>
        <taxon>Rothmandenesvirinae</taxon>
        <taxon>Jwalphavirus</taxon>
        <taxon>Jwalphavirus jwalpha</taxon>
    </lineage>
</organism>
<evidence type="ECO:0000313" key="2">
    <source>
        <dbReference type="Proteomes" id="UP000018885"/>
    </source>
</evidence>
<gene>
    <name evidence="1" type="ORF">JJJB_0031</name>
</gene>
<name>V9VEG8_9CAUD</name>
<keyword evidence="2" id="KW-1185">Reference proteome</keyword>
<dbReference type="KEGG" id="vg:18503377"/>